<dbReference type="PANTHER" id="PTHR47642:SF5">
    <property type="entry name" value="ATP-DEPENDENT DNA HELICASE"/>
    <property type="match status" value="1"/>
</dbReference>
<feature type="compositionally biased region" description="Pro residues" evidence="16">
    <location>
        <begin position="287"/>
        <end position="299"/>
    </location>
</feature>
<dbReference type="Pfam" id="PF05970">
    <property type="entry name" value="PIF1"/>
    <property type="match status" value="1"/>
</dbReference>
<organism evidence="19 20">
    <name type="scientific">Purpureocillium lilacinum</name>
    <name type="common">Paecilomyces lilacinus</name>
    <dbReference type="NCBI Taxonomy" id="33203"/>
    <lineage>
        <taxon>Eukaryota</taxon>
        <taxon>Fungi</taxon>
        <taxon>Dikarya</taxon>
        <taxon>Ascomycota</taxon>
        <taxon>Pezizomycotina</taxon>
        <taxon>Sordariomycetes</taxon>
        <taxon>Hypocreomycetidae</taxon>
        <taxon>Hypocreales</taxon>
        <taxon>Ophiocordycipitaceae</taxon>
        <taxon>Purpureocillium</taxon>
    </lineage>
</organism>
<comment type="caution">
    <text evidence="19">The sequence shown here is derived from an EMBL/GenBank/DDBJ whole genome shotgun (WGS) entry which is preliminary data.</text>
</comment>
<dbReference type="FunFam" id="3.40.50.300:FF:001226">
    <property type="entry name" value="ATP-dependent DNA helicase PIF1"/>
    <property type="match status" value="1"/>
</dbReference>
<accession>A0A2U3EBL3</accession>
<evidence type="ECO:0000256" key="2">
    <source>
        <dbReference type="ARBA" id="ARBA00004604"/>
    </source>
</evidence>
<keyword evidence="12 15" id="KW-0413">Isomerase</keyword>
<dbReference type="Gene3D" id="3.40.50.300">
    <property type="entry name" value="P-loop containing nucleotide triphosphate hydrolases"/>
    <property type="match status" value="1"/>
</dbReference>
<keyword evidence="11 15" id="KW-0234">DNA repair</keyword>
<dbReference type="CDD" id="cd18037">
    <property type="entry name" value="DEXSc_Pif1_like"/>
    <property type="match status" value="1"/>
</dbReference>
<feature type="compositionally biased region" description="Polar residues" evidence="16">
    <location>
        <begin position="320"/>
        <end position="329"/>
    </location>
</feature>
<evidence type="ECO:0000256" key="14">
    <source>
        <dbReference type="ARBA" id="ARBA00048954"/>
    </source>
</evidence>
<keyword evidence="5 15" id="KW-0378">Hydrolase</keyword>
<dbReference type="InterPro" id="IPR051055">
    <property type="entry name" value="PIF1_helicase"/>
</dbReference>
<dbReference type="AlphaFoldDB" id="A0A2U3EBL3"/>
<dbReference type="Pfam" id="PF21530">
    <property type="entry name" value="Pif1_2B_dom"/>
    <property type="match status" value="1"/>
</dbReference>
<dbReference type="PANTHER" id="PTHR47642">
    <property type="entry name" value="ATP-DEPENDENT DNA HELICASE"/>
    <property type="match status" value="1"/>
</dbReference>
<evidence type="ECO:0000256" key="13">
    <source>
        <dbReference type="ARBA" id="ARBA00023242"/>
    </source>
</evidence>
<dbReference type="InterPro" id="IPR010285">
    <property type="entry name" value="DNA_helicase_pif1-like_DEAD"/>
</dbReference>
<evidence type="ECO:0000256" key="5">
    <source>
        <dbReference type="ARBA" id="ARBA00022801"/>
    </source>
</evidence>
<dbReference type="GO" id="GO:0005730">
    <property type="term" value="C:nucleolus"/>
    <property type="evidence" value="ECO:0007669"/>
    <property type="project" value="UniProtKB-SubCell"/>
</dbReference>
<dbReference type="SMART" id="SM00382">
    <property type="entry name" value="AAA"/>
    <property type="match status" value="1"/>
</dbReference>
<keyword evidence="21" id="KW-1185">Reference proteome</keyword>
<dbReference type="Proteomes" id="UP001287286">
    <property type="component" value="Unassembled WGS sequence"/>
</dbReference>
<keyword evidence="9 15" id="KW-0496">Mitochondrion</keyword>
<dbReference type="GO" id="GO:0005739">
    <property type="term" value="C:mitochondrion"/>
    <property type="evidence" value="ECO:0007669"/>
    <property type="project" value="UniProtKB-SubCell"/>
</dbReference>
<evidence type="ECO:0000313" key="18">
    <source>
        <dbReference type="EMBL" id="KAK4090326.1"/>
    </source>
</evidence>
<reference evidence="19" key="1">
    <citation type="submission" date="2015-05" db="EMBL/GenBank/DDBJ databases">
        <authorList>
            <person name="Wang D.B."/>
            <person name="Wang M."/>
        </authorList>
    </citation>
    <scope>NUCLEOTIDE SEQUENCE</scope>
    <source>
        <strain evidence="19">36-1</strain>
    </source>
</reference>
<comment type="caution">
    <text evidence="15">Lacks conserved residue(s) required for the propagation of feature annotation.</text>
</comment>
<evidence type="ECO:0000256" key="1">
    <source>
        <dbReference type="ARBA" id="ARBA00001946"/>
    </source>
</evidence>
<dbReference type="GO" id="GO:0006281">
    <property type="term" value="P:DNA repair"/>
    <property type="evidence" value="ECO:0007669"/>
    <property type="project" value="UniProtKB-UniRule"/>
</dbReference>
<feature type="region of interest" description="Disordered" evidence="16">
    <location>
        <begin position="23"/>
        <end position="59"/>
    </location>
</feature>
<evidence type="ECO:0000313" key="20">
    <source>
        <dbReference type="Proteomes" id="UP000245956"/>
    </source>
</evidence>
<reference evidence="18" key="3">
    <citation type="submission" date="2023-11" db="EMBL/GenBank/DDBJ databases">
        <authorList>
            <person name="Beijen E."/>
            <person name="Ohm R.A."/>
        </authorList>
    </citation>
    <scope>NUCLEOTIDE SEQUENCE</scope>
    <source>
        <strain evidence="18">CBS 150709</strain>
    </source>
</reference>
<dbReference type="EC" id="5.6.2.3" evidence="15"/>
<comment type="subunit">
    <text evidence="15">Monomer.</text>
</comment>
<keyword evidence="13 15" id="KW-0539">Nucleus</keyword>
<evidence type="ECO:0000313" key="21">
    <source>
        <dbReference type="Proteomes" id="UP001287286"/>
    </source>
</evidence>
<keyword evidence="10 15" id="KW-0233">DNA recombination</keyword>
<evidence type="ECO:0000256" key="4">
    <source>
        <dbReference type="ARBA" id="ARBA00022763"/>
    </source>
</evidence>
<comment type="similarity">
    <text evidence="15">Belongs to the helicase family. PIF1 subfamily.</text>
</comment>
<evidence type="ECO:0000256" key="12">
    <source>
        <dbReference type="ARBA" id="ARBA00023235"/>
    </source>
</evidence>
<dbReference type="SUPFAM" id="SSF52540">
    <property type="entry name" value="P-loop containing nucleoside triphosphate hydrolases"/>
    <property type="match status" value="2"/>
</dbReference>
<feature type="domain" description="AAA+ ATPase" evidence="17">
    <location>
        <begin position="454"/>
        <end position="604"/>
    </location>
</feature>
<keyword evidence="3 15" id="KW-0547">Nucleotide-binding</keyword>
<comment type="cofactor">
    <cofactor evidence="1 15">
        <name>Mg(2+)</name>
        <dbReference type="ChEBI" id="CHEBI:18420"/>
    </cofactor>
</comment>
<dbReference type="InterPro" id="IPR003593">
    <property type="entry name" value="AAA+_ATPase"/>
</dbReference>
<dbReference type="GO" id="GO:0043139">
    <property type="term" value="F:5'-3' DNA helicase activity"/>
    <property type="evidence" value="ECO:0007669"/>
    <property type="project" value="UniProtKB-UniRule"/>
</dbReference>
<dbReference type="InterPro" id="IPR048293">
    <property type="entry name" value="PIF1_RRM3_pfh1"/>
</dbReference>
<evidence type="ECO:0000256" key="6">
    <source>
        <dbReference type="ARBA" id="ARBA00022806"/>
    </source>
</evidence>
<dbReference type="CDD" id="cd18809">
    <property type="entry name" value="SF1_C_RecD"/>
    <property type="match status" value="1"/>
</dbReference>
<dbReference type="EMBL" id="JAWRVI010000016">
    <property type="protein sequence ID" value="KAK4090326.1"/>
    <property type="molecule type" value="Genomic_DNA"/>
</dbReference>
<feature type="compositionally biased region" description="Polar residues" evidence="16">
    <location>
        <begin position="179"/>
        <end position="221"/>
    </location>
</feature>
<protein>
    <recommendedName>
        <fullName evidence="15">ATP-dependent DNA helicase PIF1</fullName>
        <ecNumber evidence="15">5.6.2.3</ecNumber>
    </recommendedName>
    <alternativeName>
        <fullName evidence="15">DNA 5'-3' helicase PIF1</fullName>
    </alternativeName>
    <alternativeName>
        <fullName evidence="15">DNA repair and recombination helicase PIF1</fullName>
    </alternativeName>
</protein>
<evidence type="ECO:0000256" key="11">
    <source>
        <dbReference type="ARBA" id="ARBA00023204"/>
    </source>
</evidence>
<keyword evidence="8 15" id="KW-0238">DNA-binding</keyword>
<feature type="region of interest" description="Disordered" evidence="16">
    <location>
        <begin position="272"/>
        <end position="361"/>
    </location>
</feature>
<comment type="catalytic activity">
    <reaction evidence="14 15">
        <text>ATP + H2O = ADP + phosphate + H(+)</text>
        <dbReference type="Rhea" id="RHEA:13065"/>
        <dbReference type="ChEBI" id="CHEBI:15377"/>
        <dbReference type="ChEBI" id="CHEBI:15378"/>
        <dbReference type="ChEBI" id="CHEBI:30616"/>
        <dbReference type="ChEBI" id="CHEBI:43474"/>
        <dbReference type="ChEBI" id="CHEBI:456216"/>
        <dbReference type="EC" id="5.6.2.3"/>
    </reaction>
</comment>
<keyword evidence="6 15" id="KW-0347">Helicase</keyword>
<dbReference type="Proteomes" id="UP000245956">
    <property type="component" value="Unassembled WGS sequence"/>
</dbReference>
<dbReference type="EMBL" id="LCWV01000007">
    <property type="protein sequence ID" value="PWI71898.1"/>
    <property type="molecule type" value="Genomic_DNA"/>
</dbReference>
<feature type="region of interest" description="Disordered" evidence="16">
    <location>
        <begin position="394"/>
        <end position="439"/>
    </location>
</feature>
<evidence type="ECO:0000313" key="19">
    <source>
        <dbReference type="EMBL" id="PWI71898.1"/>
    </source>
</evidence>
<evidence type="ECO:0000256" key="10">
    <source>
        <dbReference type="ARBA" id="ARBA00023172"/>
    </source>
</evidence>
<dbReference type="GO" id="GO:0016787">
    <property type="term" value="F:hydrolase activity"/>
    <property type="evidence" value="ECO:0007669"/>
    <property type="project" value="UniProtKB-KW"/>
</dbReference>
<keyword evidence="4 15" id="KW-0227">DNA damage</keyword>
<feature type="compositionally biased region" description="Acidic residues" evidence="16">
    <location>
        <begin position="413"/>
        <end position="423"/>
    </location>
</feature>
<keyword evidence="7 15" id="KW-0067">ATP-binding</keyword>
<gene>
    <name evidence="15" type="primary">PIF1</name>
    <name evidence="19" type="ORF">PCL_11992</name>
    <name evidence="18" type="ORF">Purlil1_5497</name>
</gene>
<evidence type="ECO:0000256" key="7">
    <source>
        <dbReference type="ARBA" id="ARBA00022840"/>
    </source>
</evidence>
<sequence length="1123" mass="122612">MRSGAILVKRRLRVPGMEAPATLSDACGNHHTVHTTSSDATSPRAADNDIGPGSRATHRASTTARGRFCLLFGIGTLQGLPAAPTARRDRVSPERPFMTAGITSLPIRSSPTSRSVVLLQRANPYTHARACPASLHRVAGIMFARAVSGGAPPARSTLERTLFPSSSPSAANGDIRQQFGKTGSQNVSASARTPQSLPNPLNNRSTNAAPMNRGGSKSSLVSLCGQSNSFTEADVVDLTGPDVQKKVQELVEFAEDDFSDDADLDLDYEAPKALPTLPSRPIVRDGMPPPPTPSQPETPIPWSSSPASHFQPALPPRSLSDASAATQSSLKRESSGDNDLPDAPVPKKAKKRVLPASFGVRREEPEAGEEFAAYAAPKTPASKSRSFLDPTASALAEQKKQHKNQRTQRLAEQDDAEEQDQDQDIYAAPVPPPKPAPISLSTEQRHVLDLVVEKNASVFFTGPAGAGKSVLMRAIIQELREKYRHDPERVAVTASTGLAACNIGGMTLHSFSGIGLGKESATELVKKIRRNPKAKTRWLKTKCLIIDEVSMVDGELFDKLSQIGRTIRNNGRPWGGIQLIITGDFFQLPPVPDFDKKREVKFAFDAATWSTSIDHTIGLTQVFRQRDPDFARMLNEMRLGKITQETVDAFRALSRPLKFDDGVDSAELYPTRAQVDMSNEKRLRDLPGKAYRYEAMDTGDPKIRDKLLANMMSPKLIELKQDAQVMLIKNMDDTLVNGSLGKVIGFSDEKTFEVSSGYDSGDNAMAKAKRKLAAFSRNDEKPTQKYPVVQFVTSSGVPRVILCQPEEWKVELPNGEVQAKRSQLPLILAWALSIHKAQGQTLERVTVNLGKVFEKGQAYVALSRATTKQGLRVIGFDRSKVMAHDRVVEFYGKLYSAEQANGLLKANSIMGFVSNRRGERPARSTPMMGASAVRKKVEVVNLDDDEEAMASIDALLNLMRVRAQRSMLNVVDAHAGLGMAGSSSGTFLAAAVTAAGGQEEVGSRSHSTSPTWARRRYFWNHSTFTHHLLRNFARDASRILRRRSDEDDRHPWFLSVPNLPTSCRCAAQRPYRHQVLRVAFGSLGHPANEPLYADTCKATTTRKPRIRQQLSALSSFSGGLGAS</sequence>
<reference evidence="19 20" key="2">
    <citation type="journal article" date="2016" name="Front. Microbiol.">
        <title>Genome and transcriptome sequences reveal the specific parasitism of the nematophagous Purpureocillium lilacinum 36-1.</title>
        <authorList>
            <person name="Xie J."/>
            <person name="Li S."/>
            <person name="Mo C."/>
            <person name="Xiao X."/>
            <person name="Peng D."/>
            <person name="Wang G."/>
            <person name="Xiao Y."/>
        </authorList>
    </citation>
    <scope>NUCLEOTIDE SEQUENCE [LARGE SCALE GENOMIC DNA]</scope>
    <source>
        <strain evidence="19 20">36-1</strain>
    </source>
</reference>
<comment type="function">
    <text evidence="15">DNA-dependent ATPase and 5'-3' DNA helicase required for the maintenance of both mitochondrial and nuclear genome stability.</text>
</comment>
<comment type="subcellular location">
    <subcellularLocation>
        <location evidence="2">Nucleus</location>
        <location evidence="2">Nucleolus</location>
    </subcellularLocation>
    <subcellularLocation>
        <location evidence="15">Nucleus</location>
    </subcellularLocation>
    <subcellularLocation>
        <location evidence="15">Mitochondrion</location>
    </subcellularLocation>
</comment>
<dbReference type="GO" id="GO:0006310">
    <property type="term" value="P:DNA recombination"/>
    <property type="evidence" value="ECO:0007669"/>
    <property type="project" value="UniProtKB-UniRule"/>
</dbReference>
<reference evidence="18 21" key="4">
    <citation type="journal article" date="2024" name="Microbiol. Resour. Announc.">
        <title>Genome annotations for the ascomycete fungi Trichoderma harzianum, Trichoderma aggressivum, and Purpureocillium lilacinum.</title>
        <authorList>
            <person name="Beijen E.P.W."/>
            <person name="Ohm R.A."/>
        </authorList>
    </citation>
    <scope>NUCLEOTIDE SEQUENCE [LARGE SCALE GENOMIC DNA]</scope>
    <source>
        <strain evidence="18 21">CBS 150709</strain>
    </source>
</reference>
<feature type="region of interest" description="Disordered" evidence="16">
    <location>
        <begin position="149"/>
        <end position="221"/>
    </location>
</feature>
<dbReference type="GO" id="GO:0003697">
    <property type="term" value="F:single-stranded DNA binding"/>
    <property type="evidence" value="ECO:0007669"/>
    <property type="project" value="UniProtKB-ARBA"/>
</dbReference>
<evidence type="ECO:0000256" key="15">
    <source>
        <dbReference type="HAMAP-Rule" id="MF_03176"/>
    </source>
</evidence>
<evidence type="ECO:0000256" key="16">
    <source>
        <dbReference type="SAM" id="MobiDB-lite"/>
    </source>
</evidence>
<dbReference type="InterPro" id="IPR049163">
    <property type="entry name" value="Pif1-like_2B_dom"/>
</dbReference>
<evidence type="ECO:0000256" key="8">
    <source>
        <dbReference type="ARBA" id="ARBA00023125"/>
    </source>
</evidence>
<evidence type="ECO:0000256" key="9">
    <source>
        <dbReference type="ARBA" id="ARBA00023128"/>
    </source>
</evidence>
<proteinExistence type="inferred from homology"/>
<dbReference type="GO" id="GO:0000723">
    <property type="term" value="P:telomere maintenance"/>
    <property type="evidence" value="ECO:0007669"/>
    <property type="project" value="InterPro"/>
</dbReference>
<name>A0A2U3EBL3_PURLI</name>
<dbReference type="HAMAP" id="MF_03176">
    <property type="entry name" value="PIF1"/>
    <property type="match status" value="1"/>
</dbReference>
<evidence type="ECO:0000259" key="17">
    <source>
        <dbReference type="SMART" id="SM00382"/>
    </source>
</evidence>
<evidence type="ECO:0000256" key="3">
    <source>
        <dbReference type="ARBA" id="ARBA00022741"/>
    </source>
</evidence>
<dbReference type="InterPro" id="IPR027417">
    <property type="entry name" value="P-loop_NTPase"/>
</dbReference>
<feature type="DNA-binding region" evidence="15">
    <location>
        <begin position="857"/>
        <end position="876"/>
    </location>
</feature>
<dbReference type="GO" id="GO:0005524">
    <property type="term" value="F:ATP binding"/>
    <property type="evidence" value="ECO:0007669"/>
    <property type="project" value="UniProtKB-UniRule"/>
</dbReference>